<evidence type="ECO:0000256" key="4">
    <source>
        <dbReference type="NCBIfam" id="TIGR00746"/>
    </source>
</evidence>
<dbReference type="NCBIfam" id="NF006926">
    <property type="entry name" value="PRK09411.1"/>
    <property type="match status" value="1"/>
</dbReference>
<dbReference type="EMBL" id="RBWY01000001">
    <property type="protein sequence ID" value="RKS87469.1"/>
    <property type="molecule type" value="Genomic_DNA"/>
</dbReference>
<keyword evidence="2 5" id="KW-0808">Transferase</keyword>
<comment type="similarity">
    <text evidence="1 5">Belongs to the carbamate kinase family.</text>
</comment>
<dbReference type="NCBIfam" id="NF009008">
    <property type="entry name" value="PRK12354.1"/>
    <property type="match status" value="1"/>
</dbReference>
<evidence type="ECO:0000259" key="6">
    <source>
        <dbReference type="Pfam" id="PF00696"/>
    </source>
</evidence>
<evidence type="ECO:0000256" key="2">
    <source>
        <dbReference type="ARBA" id="ARBA00022679"/>
    </source>
</evidence>
<name>A0A495RJB8_9GAMM</name>
<dbReference type="AlphaFoldDB" id="A0A495RJB8"/>
<dbReference type="FunFam" id="3.40.1160.10:FF:000007">
    <property type="entry name" value="Carbamate kinase"/>
    <property type="match status" value="1"/>
</dbReference>
<dbReference type="GO" id="GO:0005829">
    <property type="term" value="C:cytosol"/>
    <property type="evidence" value="ECO:0007669"/>
    <property type="project" value="TreeGrafter"/>
</dbReference>
<sequence length="303" mass="32963">MELIVIALGGNAICKRNEALTVENQYNNIDATAKLIANLAGKYQVIIVHGNGPQVGLLALQNAAYKELAPYPLDILVAQTQGMLGYMISQNLQKFKQVKKVITLLTKVEVDKNDPSFNNPTKFIGPVYAPEDEAKLVKQYGWTFKPDGKYIRRVVPSPKPQTIVELDVIKTLLADDTILICNGGGGVPVIKEQTGYQGIEAVIDKDHSAAKLATELGADHLMILTDTDFVYANWGTPQQKAYHKVKPDDLRSLAKEDGSIGPKVQSAIDFVEQTNNTAYIGSLNDLEKLLAGTTGTIISAKAK</sequence>
<dbReference type="Gene3D" id="3.40.1160.10">
    <property type="entry name" value="Acetylglutamate kinase-like"/>
    <property type="match status" value="1"/>
</dbReference>
<organism evidence="7 8">
    <name type="scientific">Orbus hercynius</name>
    <dbReference type="NCBI Taxonomy" id="593135"/>
    <lineage>
        <taxon>Bacteria</taxon>
        <taxon>Pseudomonadati</taxon>
        <taxon>Pseudomonadota</taxon>
        <taxon>Gammaproteobacteria</taxon>
        <taxon>Orbales</taxon>
        <taxon>Orbaceae</taxon>
        <taxon>Orbus</taxon>
    </lineage>
</organism>
<evidence type="ECO:0000256" key="5">
    <source>
        <dbReference type="PIRNR" id="PIRNR000723"/>
    </source>
</evidence>
<dbReference type="InterPro" id="IPR036393">
    <property type="entry name" value="AceGlu_kinase-like_sf"/>
</dbReference>
<comment type="caution">
    <text evidence="7">The sequence shown here is derived from an EMBL/GenBank/DDBJ whole genome shotgun (WGS) entry which is preliminary data.</text>
</comment>
<reference evidence="7 8" key="1">
    <citation type="submission" date="2018-10" db="EMBL/GenBank/DDBJ databases">
        <title>Genomic Encyclopedia of Type Strains, Phase IV (KMG-IV): sequencing the most valuable type-strain genomes for metagenomic binning, comparative biology and taxonomic classification.</title>
        <authorList>
            <person name="Goeker M."/>
        </authorList>
    </citation>
    <scope>NUCLEOTIDE SEQUENCE [LARGE SCALE GENOMIC DNA]</scope>
    <source>
        <strain evidence="7 8">DSM 22228</strain>
    </source>
</reference>
<dbReference type="InterPro" id="IPR001048">
    <property type="entry name" value="Asp/Glu/Uridylate_kinase"/>
</dbReference>
<evidence type="ECO:0000256" key="3">
    <source>
        <dbReference type="ARBA" id="ARBA00022777"/>
    </source>
</evidence>
<keyword evidence="8" id="KW-1185">Reference proteome</keyword>
<dbReference type="PANTHER" id="PTHR30409">
    <property type="entry name" value="CARBAMATE KINASE"/>
    <property type="match status" value="1"/>
</dbReference>
<gene>
    <name evidence="7" type="ORF">DES39_0703</name>
</gene>
<dbReference type="CDD" id="cd04235">
    <property type="entry name" value="AAK_CK"/>
    <property type="match status" value="1"/>
</dbReference>
<evidence type="ECO:0000256" key="1">
    <source>
        <dbReference type="ARBA" id="ARBA00011066"/>
    </source>
</evidence>
<dbReference type="PRINTS" id="PR01469">
    <property type="entry name" value="CARBMTKINASE"/>
</dbReference>
<dbReference type="GO" id="GO:0008804">
    <property type="term" value="F:carbamate kinase activity"/>
    <property type="evidence" value="ECO:0007669"/>
    <property type="project" value="UniProtKB-UniRule"/>
</dbReference>
<dbReference type="PANTHER" id="PTHR30409:SF1">
    <property type="entry name" value="CARBAMATE KINASE-RELATED"/>
    <property type="match status" value="1"/>
</dbReference>
<protein>
    <recommendedName>
        <fullName evidence="4 5">Carbamate kinase</fullName>
    </recommendedName>
</protein>
<dbReference type="RefSeq" id="WP_121144365.1">
    <property type="nucleotide sequence ID" value="NZ_RBWY01000001.1"/>
</dbReference>
<proteinExistence type="inferred from homology"/>
<keyword evidence="3 5" id="KW-0418">Kinase</keyword>
<dbReference type="Pfam" id="PF00696">
    <property type="entry name" value="AA_kinase"/>
    <property type="match status" value="1"/>
</dbReference>
<dbReference type="Proteomes" id="UP000278542">
    <property type="component" value="Unassembled WGS sequence"/>
</dbReference>
<dbReference type="OrthoDB" id="9766717at2"/>
<dbReference type="SUPFAM" id="SSF53633">
    <property type="entry name" value="Carbamate kinase-like"/>
    <property type="match status" value="1"/>
</dbReference>
<dbReference type="NCBIfam" id="TIGR00746">
    <property type="entry name" value="arcC"/>
    <property type="match status" value="1"/>
</dbReference>
<evidence type="ECO:0000313" key="7">
    <source>
        <dbReference type="EMBL" id="RKS87469.1"/>
    </source>
</evidence>
<evidence type="ECO:0000313" key="8">
    <source>
        <dbReference type="Proteomes" id="UP000278542"/>
    </source>
</evidence>
<feature type="domain" description="Aspartate/glutamate/uridylate kinase" evidence="6">
    <location>
        <begin position="3"/>
        <end position="281"/>
    </location>
</feature>
<dbReference type="PIRSF" id="PIRSF000723">
    <property type="entry name" value="Carbamate_kin"/>
    <property type="match status" value="1"/>
</dbReference>
<dbReference type="GO" id="GO:0019546">
    <property type="term" value="P:L-arginine deiminase pathway"/>
    <property type="evidence" value="ECO:0007669"/>
    <property type="project" value="TreeGrafter"/>
</dbReference>
<dbReference type="InterPro" id="IPR003964">
    <property type="entry name" value="Carb_kinase"/>
</dbReference>
<accession>A0A495RJB8</accession>